<evidence type="ECO:0008006" key="7">
    <source>
        <dbReference type="Google" id="ProtNLM"/>
    </source>
</evidence>
<dbReference type="Pfam" id="PF01074">
    <property type="entry name" value="Glyco_hydro_38N"/>
    <property type="match status" value="1"/>
</dbReference>
<protein>
    <recommendedName>
        <fullName evidence="7">Glycoside hydrolase family 38 N-terminal domain-containing protein</fullName>
    </recommendedName>
</protein>
<name>A0A1A9I411_9BACT</name>
<dbReference type="SUPFAM" id="SSF74650">
    <property type="entry name" value="Galactose mutarotase-like"/>
    <property type="match status" value="1"/>
</dbReference>
<accession>A0A1A9I411</accession>
<dbReference type="InterPro" id="IPR000602">
    <property type="entry name" value="Glyco_hydro_38_N"/>
</dbReference>
<keyword evidence="2" id="KW-0472">Membrane</keyword>
<evidence type="ECO:0000313" key="5">
    <source>
        <dbReference type="EMBL" id="ANH81421.1"/>
    </source>
</evidence>
<dbReference type="CDD" id="cd10791">
    <property type="entry name" value="GH38N_AMII_like_1"/>
    <property type="match status" value="1"/>
</dbReference>
<dbReference type="Gene3D" id="2.70.98.30">
    <property type="entry name" value="Golgi alpha-mannosidase II, domain 4"/>
    <property type="match status" value="1"/>
</dbReference>
<evidence type="ECO:0000313" key="6">
    <source>
        <dbReference type="Proteomes" id="UP000077667"/>
    </source>
</evidence>
<feature type="compositionally biased region" description="Basic and acidic residues" evidence="1">
    <location>
        <begin position="999"/>
        <end position="1017"/>
    </location>
</feature>
<sequence length="1017" mass="113550">MYAGLNPLLFCFWYIKIPLILVVYSNSKFPSFKKHQKGHLLSLVVLIAVFCFKCITVSATAAHPVLLAYKVEPFYKYRSDGKPGRVVTLTLKQTRFKGMDTVTIVCNSITETTVFKGTDSLGRLSLLLPAGVGVDRAAKASIAVRSGGIKLSADIRVPAARHWTVFIYPHAHVDIGYTGLQEDVEKIHLRNIDVGIDLAKKTSNYPAGARFIWNTEATWVVKAYLSKATAAQKQAFFEAVKKGWVQIDAGHSNMNTTTCSDEELMRFFKNSNDIEKQTQVPITSMVQMDVPGAAWGLVPAAVQNGVTGFISFPNNYDLRKIWEHKPFYWKGPDGKSKLLFLQAYPYGIGYTIKGNKYGLAILQTYADRYDRVSTPRPMEHFVDAFLFRETARLEQERSPYDYFVMTWSMADNCVIDADLPEAVKQWNETYAYPRLVIAGAREILAAYEKKYGKIIPEYSGDFTEFWTNGLGSDAAHVGMGRHAKENLVQAGTLAALMETVPEVKKADSAWENILLSAEHTWGYQHPGAPLAKVIEKRKASFFSDAEAQSVALLHAFDDPSVTYGSFSVVNTLSWDREGFVTLEKEKSSMGDKVIEVATGKEVPSQRLSTGALLFRSGRIPALASKLYRVVRGASSAQSHLRGTPSTLSNEWIKVKIDTATGNIISVIDRESGYDYVSPAVGLNSYHYLPGVYNGNDSVGRPVSSGAAVLSIKENGPLMVSVLVQSQAPGTHGLTREISLYAGQPFLQIKNTFDKTGTREKEGIHFGFAFHLPGSVSHVDAPWSVIVPEQNQLKGANRNWMTFQRWVDIADDNRGVTWTAIESPLIEWGELSGTILDGARQFSRWKKKLTPSQTLYSWPLNNHWDTNFPLEQSGKMQQQYALLFHREYRSVTAFRFGTEQHRPLLAIPAKENLADSSFVRISNPQVALSLLEKTTDKEGWLMRLRSFSSGTEKAQLIWPNGRPKTIYLCNAEGKMMQTAGPFLTFLPFGIQTLWISSEKQSNKLSDKQQTPDRGEKKK</sequence>
<evidence type="ECO:0000256" key="1">
    <source>
        <dbReference type="SAM" id="MobiDB-lite"/>
    </source>
</evidence>
<dbReference type="InterPro" id="IPR011682">
    <property type="entry name" value="Glyco_hydro_38_C"/>
</dbReference>
<dbReference type="GO" id="GO:0006013">
    <property type="term" value="P:mannose metabolic process"/>
    <property type="evidence" value="ECO:0007669"/>
    <property type="project" value="InterPro"/>
</dbReference>
<evidence type="ECO:0000256" key="2">
    <source>
        <dbReference type="SAM" id="Phobius"/>
    </source>
</evidence>
<dbReference type="SUPFAM" id="SSF88713">
    <property type="entry name" value="Glycoside hydrolase/deacetylase"/>
    <property type="match status" value="1"/>
</dbReference>
<dbReference type="OrthoDB" id="1049785at2"/>
<feature type="region of interest" description="Disordered" evidence="1">
    <location>
        <begin position="998"/>
        <end position="1017"/>
    </location>
</feature>
<dbReference type="PANTHER" id="PTHR46017:SF1">
    <property type="entry name" value="ALPHA-MANNOSIDASE 2C1"/>
    <property type="match status" value="1"/>
</dbReference>
<organism evidence="5 6">
    <name type="scientific">Niabella ginsenosidivorans</name>
    <dbReference type="NCBI Taxonomy" id="1176587"/>
    <lineage>
        <taxon>Bacteria</taxon>
        <taxon>Pseudomonadati</taxon>
        <taxon>Bacteroidota</taxon>
        <taxon>Chitinophagia</taxon>
        <taxon>Chitinophagales</taxon>
        <taxon>Chitinophagaceae</taxon>
        <taxon>Niabella</taxon>
    </lineage>
</organism>
<keyword evidence="2" id="KW-0812">Transmembrane</keyword>
<evidence type="ECO:0000259" key="3">
    <source>
        <dbReference type="Pfam" id="PF01074"/>
    </source>
</evidence>
<dbReference type="InterPro" id="IPR011330">
    <property type="entry name" value="Glyco_hydro/deAcase_b/a-brl"/>
</dbReference>
<dbReference type="Proteomes" id="UP000077667">
    <property type="component" value="Chromosome"/>
</dbReference>
<feature type="domain" description="Glycoside hydrolase family 38 N-terminal" evidence="3">
    <location>
        <begin position="164"/>
        <end position="458"/>
    </location>
</feature>
<keyword evidence="2" id="KW-1133">Transmembrane helix</keyword>
<feature type="transmembrane region" description="Helical" evidence="2">
    <location>
        <begin position="6"/>
        <end position="26"/>
    </location>
</feature>
<dbReference type="AlphaFoldDB" id="A0A1A9I411"/>
<dbReference type="PANTHER" id="PTHR46017">
    <property type="entry name" value="ALPHA-MANNOSIDASE 2C1"/>
    <property type="match status" value="1"/>
</dbReference>
<keyword evidence="6" id="KW-1185">Reference proteome</keyword>
<dbReference type="KEGG" id="nia:A8C56_10890"/>
<dbReference type="InterPro" id="IPR027291">
    <property type="entry name" value="Glyco_hydro_38_N_sf"/>
</dbReference>
<dbReference type="Pfam" id="PF07748">
    <property type="entry name" value="Glyco_hydro_38C"/>
    <property type="match status" value="1"/>
</dbReference>
<reference evidence="5 6" key="1">
    <citation type="submission" date="2016-05" db="EMBL/GenBank/DDBJ databases">
        <title>Niabella ginsenosidivorans BS26 whole genome sequencing.</title>
        <authorList>
            <person name="Im W.T."/>
            <person name="Siddiqi M.Z."/>
        </authorList>
    </citation>
    <scope>NUCLEOTIDE SEQUENCE [LARGE SCALE GENOMIC DNA]</scope>
    <source>
        <strain evidence="5 6">BS26</strain>
    </source>
</reference>
<dbReference type="Gene3D" id="3.20.110.10">
    <property type="entry name" value="Glycoside hydrolase 38, N terminal domain"/>
    <property type="match status" value="1"/>
</dbReference>
<evidence type="ECO:0000259" key="4">
    <source>
        <dbReference type="Pfam" id="PF07748"/>
    </source>
</evidence>
<dbReference type="STRING" id="1176587.A8C56_10890"/>
<dbReference type="GO" id="GO:0030246">
    <property type="term" value="F:carbohydrate binding"/>
    <property type="evidence" value="ECO:0007669"/>
    <property type="project" value="InterPro"/>
</dbReference>
<dbReference type="InterPro" id="IPR011013">
    <property type="entry name" value="Gal_mutarotase_sf_dom"/>
</dbReference>
<dbReference type="GO" id="GO:0004559">
    <property type="term" value="F:alpha-mannosidase activity"/>
    <property type="evidence" value="ECO:0007669"/>
    <property type="project" value="InterPro"/>
</dbReference>
<proteinExistence type="predicted"/>
<feature type="transmembrane region" description="Helical" evidence="2">
    <location>
        <begin position="38"/>
        <end position="62"/>
    </location>
</feature>
<gene>
    <name evidence="5" type="ORF">A8C56_10890</name>
</gene>
<dbReference type="GO" id="GO:0009313">
    <property type="term" value="P:oligosaccharide catabolic process"/>
    <property type="evidence" value="ECO:0007669"/>
    <property type="project" value="TreeGrafter"/>
</dbReference>
<feature type="domain" description="Glycosyl hydrolase family 38 C-terminal" evidence="4">
    <location>
        <begin position="647"/>
        <end position="816"/>
    </location>
</feature>
<dbReference type="EMBL" id="CP015772">
    <property type="protein sequence ID" value="ANH81421.1"/>
    <property type="molecule type" value="Genomic_DNA"/>
</dbReference>